<dbReference type="Gene3D" id="2.70.70.10">
    <property type="entry name" value="Glucose Permease (Domain IIA)"/>
    <property type="match status" value="1"/>
</dbReference>
<feature type="domain" description="M23ase beta-sheet core" evidence="2">
    <location>
        <begin position="61"/>
        <end position="154"/>
    </location>
</feature>
<feature type="chain" id="PRO_5046733174" description="M23ase beta-sheet core domain-containing protein" evidence="1">
    <location>
        <begin position="29"/>
        <end position="356"/>
    </location>
</feature>
<protein>
    <recommendedName>
        <fullName evidence="2">M23ase beta-sheet core domain-containing protein</fullName>
    </recommendedName>
</protein>
<sequence length="356" mass="37879">MRKSVIGALLVALLVGVFSVATSPRAEAATLPTFPMLLPVGWGLTVQGGGTHTFASGVRSSVDLGASGNVPVDVVAAADGVITALKANCEVVITHGDGWQTQYFHLKNIPAGLAAGQRITAGTKVGMTGMPGSETCGRGTFRHVHFTLMKAGTEMPIEGLQLGGYTVHGSGGAYCGYWTRNSDGAVVADARRSCYAVPAISNTLLPASALLRASQVAASRDVQRPVIAATDTIDPVSLYVTEGQHTVGGRAWRTECEPYSQTERCRTEIWAKYVEKIAGYELHTEGWVFNNLTYKPSKRELWAGNDLATTGSWTDAQSRQWRTECDTAATGRAACRTYVKSAGGAEVFNNLVRFDD</sequence>
<accession>A0ABP9F8G0</accession>
<dbReference type="EMBL" id="BAABLV010000019">
    <property type="protein sequence ID" value="GAA4895896.1"/>
    <property type="molecule type" value="Genomic_DNA"/>
</dbReference>
<dbReference type="InterPro" id="IPR016047">
    <property type="entry name" value="M23ase_b-sheet_dom"/>
</dbReference>
<evidence type="ECO:0000256" key="1">
    <source>
        <dbReference type="SAM" id="SignalP"/>
    </source>
</evidence>
<keyword evidence="4" id="KW-1185">Reference proteome</keyword>
<comment type="caution">
    <text evidence="3">The sequence shown here is derived from an EMBL/GenBank/DDBJ whole genome shotgun (WGS) entry which is preliminary data.</text>
</comment>
<gene>
    <name evidence="3" type="ORF">GCM10025789_11880</name>
</gene>
<dbReference type="InterPro" id="IPR050570">
    <property type="entry name" value="Cell_wall_metabolism_enzyme"/>
</dbReference>
<proteinExistence type="predicted"/>
<dbReference type="PANTHER" id="PTHR21666:SF270">
    <property type="entry name" value="MUREIN HYDROLASE ACTIVATOR ENVC"/>
    <property type="match status" value="1"/>
</dbReference>
<dbReference type="RefSeq" id="WP_345580408.1">
    <property type="nucleotide sequence ID" value="NZ_BAABLV010000019.1"/>
</dbReference>
<feature type="signal peptide" evidence="1">
    <location>
        <begin position="1"/>
        <end position="28"/>
    </location>
</feature>
<dbReference type="Pfam" id="PF01551">
    <property type="entry name" value="Peptidase_M23"/>
    <property type="match status" value="1"/>
</dbReference>
<dbReference type="Proteomes" id="UP001501521">
    <property type="component" value="Unassembled WGS sequence"/>
</dbReference>
<keyword evidence="1" id="KW-0732">Signal</keyword>
<name>A0ABP9F8G0_9ACTN</name>
<dbReference type="InterPro" id="IPR011055">
    <property type="entry name" value="Dup_hybrid_motif"/>
</dbReference>
<evidence type="ECO:0000313" key="4">
    <source>
        <dbReference type="Proteomes" id="UP001501521"/>
    </source>
</evidence>
<dbReference type="CDD" id="cd12797">
    <property type="entry name" value="M23_peptidase"/>
    <property type="match status" value="1"/>
</dbReference>
<evidence type="ECO:0000259" key="2">
    <source>
        <dbReference type="Pfam" id="PF01551"/>
    </source>
</evidence>
<reference evidence="4" key="1">
    <citation type="journal article" date="2019" name="Int. J. Syst. Evol. Microbiol.">
        <title>The Global Catalogue of Microorganisms (GCM) 10K type strain sequencing project: providing services to taxonomists for standard genome sequencing and annotation.</title>
        <authorList>
            <consortium name="The Broad Institute Genomics Platform"/>
            <consortium name="The Broad Institute Genome Sequencing Center for Infectious Disease"/>
            <person name="Wu L."/>
            <person name="Ma J."/>
        </authorList>
    </citation>
    <scope>NUCLEOTIDE SEQUENCE [LARGE SCALE GENOMIC DNA]</scope>
    <source>
        <strain evidence="4">JCM 19125</strain>
    </source>
</reference>
<dbReference type="PANTHER" id="PTHR21666">
    <property type="entry name" value="PEPTIDASE-RELATED"/>
    <property type="match status" value="1"/>
</dbReference>
<organism evidence="3 4">
    <name type="scientific">Tessaracoccus lubricantis</name>
    <dbReference type="NCBI Taxonomy" id="545543"/>
    <lineage>
        <taxon>Bacteria</taxon>
        <taxon>Bacillati</taxon>
        <taxon>Actinomycetota</taxon>
        <taxon>Actinomycetes</taxon>
        <taxon>Propionibacteriales</taxon>
        <taxon>Propionibacteriaceae</taxon>
        <taxon>Tessaracoccus</taxon>
    </lineage>
</organism>
<dbReference type="SUPFAM" id="SSF51261">
    <property type="entry name" value="Duplicated hybrid motif"/>
    <property type="match status" value="1"/>
</dbReference>
<evidence type="ECO:0000313" key="3">
    <source>
        <dbReference type="EMBL" id="GAA4895896.1"/>
    </source>
</evidence>